<evidence type="ECO:0000313" key="2">
    <source>
        <dbReference type="EMBL" id="UYQ61223.1"/>
    </source>
</evidence>
<sequence>MLATPRRQSPQETPRVQNSVAVPELAHTNARPVHWLATAAAMAAVVAAAGLVQPDAATASQPGGGPGTTTAAAPAPAPDPAAVRLPLECGSLGSVVTKKAAGDLDGDGAPETVVAARCDAGSGTPPSGVYVLANGRDAGPRVVATLVDPAQKQSVGALAVRDATITATLLGYSSPAVPGCCPDEREQVKWQWKGGKFVRGAQPEARSM</sequence>
<name>A0ABY6I2V2_STRPE</name>
<feature type="compositionally biased region" description="Polar residues" evidence="1">
    <location>
        <begin position="1"/>
        <end position="20"/>
    </location>
</feature>
<dbReference type="RefSeq" id="WP_264242431.1">
    <property type="nucleotide sequence ID" value="NZ_CP107567.1"/>
</dbReference>
<gene>
    <name evidence="2" type="ORF">OGH68_06900</name>
</gene>
<protein>
    <recommendedName>
        <fullName evidence="4">Secreted protein</fullName>
    </recommendedName>
</protein>
<evidence type="ECO:0008006" key="4">
    <source>
        <dbReference type="Google" id="ProtNLM"/>
    </source>
</evidence>
<keyword evidence="3" id="KW-1185">Reference proteome</keyword>
<dbReference type="Proteomes" id="UP001163878">
    <property type="component" value="Chromosome"/>
</dbReference>
<accession>A0ABY6I2V2</accession>
<proteinExistence type="predicted"/>
<reference evidence="2" key="1">
    <citation type="submission" date="2022-10" db="EMBL/GenBank/DDBJ databases">
        <title>Cytochrome P450 Catalyzes Benzene Ring Formation in the Biosynthesis of Trialkyl-Substituted Aromatic Polyketides.</title>
        <authorList>
            <person name="Zhao E."/>
            <person name="Ge H."/>
        </authorList>
    </citation>
    <scope>NUCLEOTIDE SEQUENCE</scope>
    <source>
        <strain evidence="2">NA0869</strain>
    </source>
</reference>
<feature type="region of interest" description="Disordered" evidence="1">
    <location>
        <begin position="1"/>
        <end position="21"/>
    </location>
</feature>
<organism evidence="2 3">
    <name type="scientific">Streptomyces peucetius</name>
    <dbReference type="NCBI Taxonomy" id="1950"/>
    <lineage>
        <taxon>Bacteria</taxon>
        <taxon>Bacillati</taxon>
        <taxon>Actinomycetota</taxon>
        <taxon>Actinomycetes</taxon>
        <taxon>Kitasatosporales</taxon>
        <taxon>Streptomycetaceae</taxon>
        <taxon>Streptomyces</taxon>
    </lineage>
</organism>
<evidence type="ECO:0000256" key="1">
    <source>
        <dbReference type="SAM" id="MobiDB-lite"/>
    </source>
</evidence>
<dbReference type="EMBL" id="CP107567">
    <property type="protein sequence ID" value="UYQ61223.1"/>
    <property type="molecule type" value="Genomic_DNA"/>
</dbReference>
<feature type="region of interest" description="Disordered" evidence="1">
    <location>
        <begin position="56"/>
        <end position="79"/>
    </location>
</feature>
<evidence type="ECO:0000313" key="3">
    <source>
        <dbReference type="Proteomes" id="UP001163878"/>
    </source>
</evidence>